<dbReference type="EMBL" id="JBHUOK010000033">
    <property type="protein sequence ID" value="MFD2791424.1"/>
    <property type="molecule type" value="Genomic_DNA"/>
</dbReference>
<evidence type="ECO:0000313" key="1">
    <source>
        <dbReference type="EMBL" id="MFD2791424.1"/>
    </source>
</evidence>
<evidence type="ECO:0000313" key="2">
    <source>
        <dbReference type="Proteomes" id="UP001597532"/>
    </source>
</evidence>
<dbReference type="RefSeq" id="WP_251808370.1">
    <property type="nucleotide sequence ID" value="NZ_CP166679.1"/>
</dbReference>
<keyword evidence="1" id="KW-0808">Transferase</keyword>
<dbReference type="SUPFAM" id="SSF53335">
    <property type="entry name" value="S-adenosyl-L-methionine-dependent methyltransferases"/>
    <property type="match status" value="1"/>
</dbReference>
<keyword evidence="2" id="KW-1185">Reference proteome</keyword>
<organism evidence="1 2">
    <name type="scientific">Arenibacter antarcticus</name>
    <dbReference type="NCBI Taxonomy" id="2040469"/>
    <lineage>
        <taxon>Bacteria</taxon>
        <taxon>Pseudomonadati</taxon>
        <taxon>Bacteroidota</taxon>
        <taxon>Flavobacteriia</taxon>
        <taxon>Flavobacteriales</taxon>
        <taxon>Flavobacteriaceae</taxon>
        <taxon>Arenibacter</taxon>
    </lineage>
</organism>
<sequence length="220" mass="25406">MKVILVVVTIGLFGFLLGKFIKHKSLYPFMPFRYDFRKRRDTFRKTLEFLDKTKARLIIETGTSREGLHGAKSNGAATIVFGKWAKQNNAFLHSVDISEKSVANSQKEVTNQDLGKIVQIHLSDSVEFLRNFTEPVDFLYLDSYDYSDDREVQIKSQHHHLQEFMAIEDKLHDNSIVLIDDCDLPNGGKGKLVVAYMLQKDWKVVMNEYQILLVRKSFSV</sequence>
<dbReference type="GO" id="GO:0008168">
    <property type="term" value="F:methyltransferase activity"/>
    <property type="evidence" value="ECO:0007669"/>
    <property type="project" value="UniProtKB-KW"/>
</dbReference>
<keyword evidence="1" id="KW-0489">Methyltransferase</keyword>
<dbReference type="EC" id="2.1.1.-" evidence="1"/>
<gene>
    <name evidence="1" type="ORF">ACFS1K_16750</name>
</gene>
<dbReference type="Proteomes" id="UP001597532">
    <property type="component" value="Unassembled WGS sequence"/>
</dbReference>
<name>A0ABW5VIA6_9FLAO</name>
<proteinExistence type="predicted"/>
<dbReference type="Gene3D" id="3.40.50.150">
    <property type="entry name" value="Vaccinia Virus protein VP39"/>
    <property type="match status" value="1"/>
</dbReference>
<dbReference type="Pfam" id="PF13578">
    <property type="entry name" value="Methyltransf_24"/>
    <property type="match status" value="1"/>
</dbReference>
<dbReference type="InterPro" id="IPR029063">
    <property type="entry name" value="SAM-dependent_MTases_sf"/>
</dbReference>
<accession>A0ABW5VIA6</accession>
<reference evidence="2" key="1">
    <citation type="journal article" date="2019" name="Int. J. Syst. Evol. Microbiol.">
        <title>The Global Catalogue of Microorganisms (GCM) 10K type strain sequencing project: providing services to taxonomists for standard genome sequencing and annotation.</title>
        <authorList>
            <consortium name="The Broad Institute Genomics Platform"/>
            <consortium name="The Broad Institute Genome Sequencing Center for Infectious Disease"/>
            <person name="Wu L."/>
            <person name="Ma J."/>
        </authorList>
    </citation>
    <scope>NUCLEOTIDE SEQUENCE [LARGE SCALE GENOMIC DNA]</scope>
    <source>
        <strain evidence="2">KCTC 52924</strain>
    </source>
</reference>
<protein>
    <submittedName>
        <fullName evidence="1">Class I SAM-dependent methyltransferase</fullName>
        <ecNumber evidence="1">2.1.1.-</ecNumber>
    </submittedName>
</protein>
<comment type="caution">
    <text evidence="1">The sequence shown here is derived from an EMBL/GenBank/DDBJ whole genome shotgun (WGS) entry which is preliminary data.</text>
</comment>
<dbReference type="GO" id="GO:0032259">
    <property type="term" value="P:methylation"/>
    <property type="evidence" value="ECO:0007669"/>
    <property type="project" value="UniProtKB-KW"/>
</dbReference>